<dbReference type="Gene3D" id="1.10.287.70">
    <property type="match status" value="1"/>
</dbReference>
<feature type="transmembrane region" description="Helical" evidence="2">
    <location>
        <begin position="396"/>
        <end position="415"/>
    </location>
</feature>
<dbReference type="SUPFAM" id="SSF81324">
    <property type="entry name" value="Voltage-gated potassium channels"/>
    <property type="match status" value="1"/>
</dbReference>
<name>A0AAD1Y023_EUPCR</name>
<evidence type="ECO:0000313" key="4">
    <source>
        <dbReference type="EMBL" id="CAI2381811.1"/>
    </source>
</evidence>
<evidence type="ECO:0000256" key="2">
    <source>
        <dbReference type="SAM" id="Phobius"/>
    </source>
</evidence>
<keyword evidence="2" id="KW-1133">Transmembrane helix</keyword>
<feature type="transmembrane region" description="Helical" evidence="2">
    <location>
        <begin position="339"/>
        <end position="359"/>
    </location>
</feature>
<feature type="domain" description="Potassium channel" evidence="3">
    <location>
        <begin position="405"/>
        <end position="477"/>
    </location>
</feature>
<feature type="compositionally biased region" description="Basic residues" evidence="1">
    <location>
        <begin position="37"/>
        <end position="47"/>
    </location>
</feature>
<proteinExistence type="predicted"/>
<feature type="transmembrane region" description="Helical" evidence="2">
    <location>
        <begin position="252"/>
        <end position="272"/>
    </location>
</feature>
<keyword evidence="5" id="KW-1185">Reference proteome</keyword>
<dbReference type="EMBL" id="CAMPGE010023938">
    <property type="protein sequence ID" value="CAI2381811.1"/>
    <property type="molecule type" value="Genomic_DNA"/>
</dbReference>
<accession>A0AAD1Y023</accession>
<dbReference type="AlphaFoldDB" id="A0AAD1Y023"/>
<evidence type="ECO:0000256" key="1">
    <source>
        <dbReference type="SAM" id="MobiDB-lite"/>
    </source>
</evidence>
<dbReference type="InterPro" id="IPR013099">
    <property type="entry name" value="K_chnl_dom"/>
</dbReference>
<keyword evidence="2" id="KW-0472">Membrane</keyword>
<feature type="transmembrane region" description="Helical" evidence="2">
    <location>
        <begin position="198"/>
        <end position="221"/>
    </location>
</feature>
<feature type="transmembrane region" description="Helical" evidence="2">
    <location>
        <begin position="303"/>
        <end position="319"/>
    </location>
</feature>
<dbReference type="Proteomes" id="UP001295684">
    <property type="component" value="Unassembled WGS sequence"/>
</dbReference>
<feature type="transmembrane region" description="Helical" evidence="2">
    <location>
        <begin position="460"/>
        <end position="482"/>
    </location>
</feature>
<feature type="region of interest" description="Disordered" evidence="1">
    <location>
        <begin position="14"/>
        <end position="51"/>
    </location>
</feature>
<evidence type="ECO:0000313" key="5">
    <source>
        <dbReference type="Proteomes" id="UP001295684"/>
    </source>
</evidence>
<dbReference type="GO" id="GO:0016286">
    <property type="term" value="F:small conductance calcium-activated potassium channel activity"/>
    <property type="evidence" value="ECO:0007669"/>
    <property type="project" value="InterPro"/>
</dbReference>
<feature type="compositionally biased region" description="Polar residues" evidence="1">
    <location>
        <begin position="26"/>
        <end position="36"/>
    </location>
</feature>
<organism evidence="4 5">
    <name type="scientific">Euplotes crassus</name>
    <dbReference type="NCBI Taxonomy" id="5936"/>
    <lineage>
        <taxon>Eukaryota</taxon>
        <taxon>Sar</taxon>
        <taxon>Alveolata</taxon>
        <taxon>Ciliophora</taxon>
        <taxon>Intramacronucleata</taxon>
        <taxon>Spirotrichea</taxon>
        <taxon>Hypotrichia</taxon>
        <taxon>Euplotida</taxon>
        <taxon>Euplotidae</taxon>
        <taxon>Moneuplotes</taxon>
    </lineage>
</organism>
<protein>
    <recommendedName>
        <fullName evidence="3">Potassium channel domain-containing protein</fullName>
    </recommendedName>
</protein>
<dbReference type="PANTHER" id="PTHR10153">
    <property type="entry name" value="SMALL CONDUCTANCE CALCIUM-ACTIVATED POTASSIUM CHANNEL"/>
    <property type="match status" value="1"/>
</dbReference>
<gene>
    <name evidence="4" type="ORF">ECRASSUSDP1_LOCUS23277</name>
</gene>
<keyword evidence="2" id="KW-0812">Transmembrane</keyword>
<dbReference type="GO" id="GO:0016020">
    <property type="term" value="C:membrane"/>
    <property type="evidence" value="ECO:0007669"/>
    <property type="project" value="InterPro"/>
</dbReference>
<dbReference type="Pfam" id="PF07885">
    <property type="entry name" value="Ion_trans_2"/>
    <property type="match status" value="1"/>
</dbReference>
<reference evidence="4" key="1">
    <citation type="submission" date="2023-07" db="EMBL/GenBank/DDBJ databases">
        <authorList>
            <consortium name="AG Swart"/>
            <person name="Singh M."/>
            <person name="Singh A."/>
            <person name="Seah K."/>
            <person name="Emmerich C."/>
        </authorList>
    </citation>
    <scope>NUCLEOTIDE SEQUENCE</scope>
    <source>
        <strain evidence="4">DP1</strain>
    </source>
</reference>
<evidence type="ECO:0000259" key="3">
    <source>
        <dbReference type="Pfam" id="PF07885"/>
    </source>
</evidence>
<dbReference type="InterPro" id="IPR015449">
    <property type="entry name" value="K_chnl_Ca-activ_SK"/>
</dbReference>
<sequence length="492" mass="56726">MNCDQTLEELCSSPSNSKILKHQNDTSDQAQGNLSPHKQRRSRKKANIKFQETHKVTHEIIVTKEGSKNFSNFQANRCFSPHENSVHLDNSEWTQARKGSLDVKKIFNGRNYASKVVAKNKLEELKLRDNDFLTPSKSTAIPITSPTRSIIKSTNGNSPLLNLTKMQKPHKISEEEAREKKCDRLTKQMRQLKMTIRFIEYIQTSLIILTIILNFCALRMYENEHFDKGEDQIESGGIEDVRLTKLETQNDILRYISVSISGFVIFLEVYVYGCSKRHYEELYDDLTCVTNYTPKMVMYQQNLLLFAFRLGLLVINSVPKMNEFITGKMLGGEYRYTSNVIIFMIIMFRAPLCVNSYIFSTEWSSEKFTNCLKKVEMDLTYTYFLKLEAKYHPLRLILVFSSLLCIYCGVTLYYLERSFDADFAPSWNKGNPYNNLWLSVVTMTTVGYGDGYPATYLGRVVAVIACIGGKIIISFLLSFPFFPLIELYLGER</sequence>
<comment type="caution">
    <text evidence="4">The sequence shown here is derived from an EMBL/GenBank/DDBJ whole genome shotgun (WGS) entry which is preliminary data.</text>
</comment>